<comment type="caution">
    <text evidence="1">The sequence shown here is derived from an EMBL/GenBank/DDBJ whole genome shotgun (WGS) entry which is preliminary data.</text>
</comment>
<gene>
    <name evidence="1" type="ORF">A3A93_04290</name>
</gene>
<dbReference type="AlphaFoldDB" id="A0A1F7IXB3"/>
<name>A0A1F7IXB3_9BACT</name>
<dbReference type="EMBL" id="MGAL01000024">
    <property type="protein sequence ID" value="OGK47993.1"/>
    <property type="molecule type" value="Genomic_DNA"/>
</dbReference>
<evidence type="ECO:0008006" key="3">
    <source>
        <dbReference type="Google" id="ProtNLM"/>
    </source>
</evidence>
<dbReference type="Proteomes" id="UP000177141">
    <property type="component" value="Unassembled WGS sequence"/>
</dbReference>
<evidence type="ECO:0000313" key="2">
    <source>
        <dbReference type="Proteomes" id="UP000177141"/>
    </source>
</evidence>
<protein>
    <recommendedName>
        <fullName evidence="3">Ribbon-helix-helix protein CopG domain-containing protein</fullName>
    </recommendedName>
</protein>
<proteinExistence type="predicted"/>
<evidence type="ECO:0000313" key="1">
    <source>
        <dbReference type="EMBL" id="OGK47993.1"/>
    </source>
</evidence>
<sequence length="170" mass="19444">MYIITLAINESDIVPITDIIKKNKNKTMEVILAQLSKNRSADAKLTTEIKKADALVVEASQSNFELGRFITLALQQHKPVLMLQKKNKPNPLLVGSSRLISMENYLPEKTQDLKKTIESFFKTAKKQRLLYRFNFMMSSDMNEFLSKKAQNAGVSKADYIRNLVIEEMNN</sequence>
<accession>A0A1F7IXB3</accession>
<organism evidence="1 2">
    <name type="scientific">Candidatus Roizmanbacteria bacterium RIFCSPLOWO2_01_FULL_38_12</name>
    <dbReference type="NCBI Taxonomy" id="1802061"/>
    <lineage>
        <taxon>Bacteria</taxon>
        <taxon>Candidatus Roizmaniibacteriota</taxon>
    </lineage>
</organism>
<reference evidence="1 2" key="1">
    <citation type="journal article" date="2016" name="Nat. Commun.">
        <title>Thousands of microbial genomes shed light on interconnected biogeochemical processes in an aquifer system.</title>
        <authorList>
            <person name="Anantharaman K."/>
            <person name="Brown C.T."/>
            <person name="Hug L.A."/>
            <person name="Sharon I."/>
            <person name="Castelle C.J."/>
            <person name="Probst A.J."/>
            <person name="Thomas B.C."/>
            <person name="Singh A."/>
            <person name="Wilkins M.J."/>
            <person name="Karaoz U."/>
            <person name="Brodie E.L."/>
            <person name="Williams K.H."/>
            <person name="Hubbard S.S."/>
            <person name="Banfield J.F."/>
        </authorList>
    </citation>
    <scope>NUCLEOTIDE SEQUENCE [LARGE SCALE GENOMIC DNA]</scope>
</reference>
<dbReference type="Gene3D" id="3.40.50.450">
    <property type="match status" value="1"/>
</dbReference>